<proteinExistence type="predicted"/>
<evidence type="ECO:0000313" key="2">
    <source>
        <dbReference type="Proteomes" id="UP001560267"/>
    </source>
</evidence>
<sequence length="132" mass="14495">MIDPDLGQALIEREHAIEQGAIALAERAIEEQAKWVQLLGQIPSDPTHRAAWLANVATIAAYRERWNITGNTVIGKEECVDSTEQLGQWRRARVAAMTAIRLSNTEVVNGTSNSAIVVNHVAEMPATRVADR</sequence>
<comment type="caution">
    <text evidence="1">The sequence shown here is derived from an EMBL/GenBank/DDBJ whole genome shotgun (WGS) entry which is preliminary data.</text>
</comment>
<gene>
    <name evidence="1" type="ORF">AB6A68_01045</name>
</gene>
<dbReference type="RefSeq" id="WP_369084100.1">
    <property type="nucleotide sequence ID" value="NZ_JBFSHR010000002.1"/>
</dbReference>
<name>A0ABV3XYR2_9ACTN</name>
<dbReference type="EMBL" id="JBFSHR010000002">
    <property type="protein sequence ID" value="MEX6428431.1"/>
    <property type="molecule type" value="Genomic_DNA"/>
</dbReference>
<organism evidence="1 2">
    <name type="scientific">Ferrimicrobium acidiphilum</name>
    <dbReference type="NCBI Taxonomy" id="121039"/>
    <lineage>
        <taxon>Bacteria</taxon>
        <taxon>Bacillati</taxon>
        <taxon>Actinomycetota</taxon>
        <taxon>Acidimicrobiia</taxon>
        <taxon>Acidimicrobiales</taxon>
        <taxon>Acidimicrobiaceae</taxon>
        <taxon>Ferrimicrobium</taxon>
    </lineage>
</organism>
<keyword evidence="2" id="KW-1185">Reference proteome</keyword>
<evidence type="ECO:0000313" key="1">
    <source>
        <dbReference type="EMBL" id="MEX6428431.1"/>
    </source>
</evidence>
<dbReference type="Proteomes" id="UP001560267">
    <property type="component" value="Unassembled WGS sequence"/>
</dbReference>
<accession>A0ABV3XYR2</accession>
<protein>
    <submittedName>
        <fullName evidence="1">Uncharacterized protein</fullName>
    </submittedName>
</protein>
<reference evidence="1 2" key="1">
    <citation type="submission" date="2024-07" db="EMBL/GenBank/DDBJ databases">
        <title>Draft Genome Sequence of Ferrimicrobium acidiphilum Strain YE2023, Isolated from a Pulp of Bioleach Reactor.</title>
        <authorList>
            <person name="Elkina Y.A."/>
            <person name="Bulaeva A.G."/>
            <person name="Beletsky A.V."/>
            <person name="Mardanov A.V."/>
        </authorList>
    </citation>
    <scope>NUCLEOTIDE SEQUENCE [LARGE SCALE GENOMIC DNA]</scope>
    <source>
        <strain evidence="1 2">YE2023</strain>
    </source>
</reference>